<organism evidence="1 2">
    <name type="scientific">Armillaria solidipes</name>
    <dbReference type="NCBI Taxonomy" id="1076256"/>
    <lineage>
        <taxon>Eukaryota</taxon>
        <taxon>Fungi</taxon>
        <taxon>Dikarya</taxon>
        <taxon>Basidiomycota</taxon>
        <taxon>Agaricomycotina</taxon>
        <taxon>Agaricomycetes</taxon>
        <taxon>Agaricomycetidae</taxon>
        <taxon>Agaricales</taxon>
        <taxon>Marasmiineae</taxon>
        <taxon>Physalacriaceae</taxon>
        <taxon>Armillaria</taxon>
    </lineage>
</organism>
<name>A0A2H3BWZ4_9AGAR</name>
<keyword evidence="2" id="KW-1185">Reference proteome</keyword>
<accession>A0A2H3BWZ4</accession>
<dbReference type="AlphaFoldDB" id="A0A2H3BWZ4"/>
<gene>
    <name evidence="1" type="ORF">ARMSODRAFT_974488</name>
</gene>
<reference evidence="2" key="1">
    <citation type="journal article" date="2017" name="Nat. Ecol. Evol.">
        <title>Genome expansion and lineage-specific genetic innovations in the forest pathogenic fungi Armillaria.</title>
        <authorList>
            <person name="Sipos G."/>
            <person name="Prasanna A.N."/>
            <person name="Walter M.C."/>
            <person name="O'Connor E."/>
            <person name="Balint B."/>
            <person name="Krizsan K."/>
            <person name="Kiss B."/>
            <person name="Hess J."/>
            <person name="Varga T."/>
            <person name="Slot J."/>
            <person name="Riley R."/>
            <person name="Boka B."/>
            <person name="Rigling D."/>
            <person name="Barry K."/>
            <person name="Lee J."/>
            <person name="Mihaltcheva S."/>
            <person name="LaButti K."/>
            <person name="Lipzen A."/>
            <person name="Waldron R."/>
            <person name="Moloney N.M."/>
            <person name="Sperisen C."/>
            <person name="Kredics L."/>
            <person name="Vagvoelgyi C."/>
            <person name="Patrignani A."/>
            <person name="Fitzpatrick D."/>
            <person name="Nagy I."/>
            <person name="Doyle S."/>
            <person name="Anderson J.B."/>
            <person name="Grigoriev I.V."/>
            <person name="Gueldener U."/>
            <person name="Muensterkoetter M."/>
            <person name="Nagy L.G."/>
        </authorList>
    </citation>
    <scope>NUCLEOTIDE SEQUENCE [LARGE SCALE GENOMIC DNA]</scope>
    <source>
        <strain evidence="2">28-4</strain>
    </source>
</reference>
<proteinExistence type="predicted"/>
<protein>
    <submittedName>
        <fullName evidence="1">Uncharacterized protein</fullName>
    </submittedName>
</protein>
<dbReference type="Proteomes" id="UP000218334">
    <property type="component" value="Unassembled WGS sequence"/>
</dbReference>
<evidence type="ECO:0000313" key="2">
    <source>
        <dbReference type="Proteomes" id="UP000218334"/>
    </source>
</evidence>
<evidence type="ECO:0000313" key="1">
    <source>
        <dbReference type="EMBL" id="PBK70568.1"/>
    </source>
</evidence>
<sequence length="235" mass="25266">MAGVVIEGMGVLWAETDSLGVVMAVWTSLVLGKWESMERLGRETDLTSRFPDVENRAGEVVAMVDEPWGRISGRYQSTMTGASGGLAHIGFVFPHPENGEYMSLEWLGELQGGWEPYVEFRWGGEQWAGQWSYGDDHPRAPQQSVITPAYAAIVLVMARSVFRSPSRIEMAADVESPDVLHTLGAVVVVSIDVVGVMVVIDGRGAWGSLIGGLMRVEVACIPSGALGATGDAKKT</sequence>
<dbReference type="EMBL" id="KZ293426">
    <property type="protein sequence ID" value="PBK70568.1"/>
    <property type="molecule type" value="Genomic_DNA"/>
</dbReference>